<dbReference type="EMBL" id="MLAH01000012">
    <property type="protein sequence ID" value="OOF86727.1"/>
    <property type="molecule type" value="Genomic_DNA"/>
</dbReference>
<evidence type="ECO:0000256" key="1">
    <source>
        <dbReference type="SAM" id="SignalP"/>
    </source>
</evidence>
<reference evidence="2 3" key="1">
    <citation type="submission" date="2016-10" db="EMBL/GenBank/DDBJ databases">
        <title>Rodentibacter gen. nov. and new species.</title>
        <authorList>
            <person name="Christensen H."/>
        </authorList>
    </citation>
    <scope>NUCLEOTIDE SEQUENCE [LARGE SCALE GENOMIC DNA]</scope>
    <source>
        <strain evidence="2 3">Ppn157</strain>
    </source>
</reference>
<proteinExistence type="predicted"/>
<protein>
    <submittedName>
        <fullName evidence="2">Uncharacterized protein</fullName>
    </submittedName>
</protein>
<dbReference type="RefSeq" id="WP_077475307.1">
    <property type="nucleotide sequence ID" value="NZ_MLAH01000012.1"/>
</dbReference>
<sequence>MKKLLVAVVCGMLSVSAFAMTDKAKGELNKALQGDYQALRNAAFSMKSGSAGHDKNPVAGCALRKITLIVAQDEIDTGDYGNEYVDCKALSPDESEQAWKMTLQLLPQVLQLKAQSAN</sequence>
<organism evidence="2 3">
    <name type="scientific">Rodentibacter ratti</name>
    <dbReference type="NCBI Taxonomy" id="1906745"/>
    <lineage>
        <taxon>Bacteria</taxon>
        <taxon>Pseudomonadati</taxon>
        <taxon>Pseudomonadota</taxon>
        <taxon>Gammaproteobacteria</taxon>
        <taxon>Pasteurellales</taxon>
        <taxon>Pasteurellaceae</taxon>
        <taxon>Rodentibacter</taxon>
    </lineage>
</organism>
<dbReference type="Proteomes" id="UP000189549">
    <property type="component" value="Unassembled WGS sequence"/>
</dbReference>
<dbReference type="AlphaFoldDB" id="A0A1V3L9W0"/>
<accession>A0A1V3L9W0</accession>
<feature type="signal peptide" evidence="1">
    <location>
        <begin position="1"/>
        <end position="19"/>
    </location>
</feature>
<name>A0A1V3L9W0_9PAST</name>
<keyword evidence="1" id="KW-0732">Signal</keyword>
<feature type="chain" id="PRO_5013138558" evidence="1">
    <location>
        <begin position="20"/>
        <end position="118"/>
    </location>
</feature>
<evidence type="ECO:0000313" key="2">
    <source>
        <dbReference type="EMBL" id="OOF86727.1"/>
    </source>
</evidence>
<comment type="caution">
    <text evidence="2">The sequence shown here is derived from an EMBL/GenBank/DDBJ whole genome shotgun (WGS) entry which is preliminary data.</text>
</comment>
<gene>
    <name evidence="2" type="ORF">BKG93_02375</name>
</gene>
<evidence type="ECO:0000313" key="3">
    <source>
        <dbReference type="Proteomes" id="UP000189549"/>
    </source>
</evidence>